<keyword evidence="2" id="KW-0732">Signal</keyword>
<evidence type="ECO:0000313" key="4">
    <source>
        <dbReference type="Proteomes" id="UP000552864"/>
    </source>
</evidence>
<feature type="chain" id="PRO_5032565984" evidence="2">
    <location>
        <begin position="20"/>
        <end position="108"/>
    </location>
</feature>
<keyword evidence="4" id="KW-1185">Reference proteome</keyword>
<protein>
    <submittedName>
        <fullName evidence="3">Uncharacterized protein</fullName>
    </submittedName>
</protein>
<organism evidence="3 4">
    <name type="scientific">Chitinophaga eiseniae</name>
    <dbReference type="NCBI Taxonomy" id="634771"/>
    <lineage>
        <taxon>Bacteria</taxon>
        <taxon>Pseudomonadati</taxon>
        <taxon>Bacteroidota</taxon>
        <taxon>Chitinophagia</taxon>
        <taxon>Chitinophagales</taxon>
        <taxon>Chitinophagaceae</taxon>
        <taxon>Chitinophaga</taxon>
    </lineage>
</organism>
<dbReference type="AlphaFoldDB" id="A0A847SQF0"/>
<evidence type="ECO:0000256" key="1">
    <source>
        <dbReference type="SAM" id="MobiDB-lite"/>
    </source>
</evidence>
<feature type="region of interest" description="Disordered" evidence="1">
    <location>
        <begin position="82"/>
        <end position="108"/>
    </location>
</feature>
<dbReference type="Proteomes" id="UP000552864">
    <property type="component" value="Unassembled WGS sequence"/>
</dbReference>
<gene>
    <name evidence="3" type="ORF">HGH91_12845</name>
</gene>
<dbReference type="EMBL" id="JABAHZ010000002">
    <property type="protein sequence ID" value="NLR79519.1"/>
    <property type="molecule type" value="Genomic_DNA"/>
</dbReference>
<comment type="caution">
    <text evidence="3">The sequence shown here is derived from an EMBL/GenBank/DDBJ whole genome shotgun (WGS) entry which is preliminary data.</text>
</comment>
<name>A0A847SQF0_9BACT</name>
<proteinExistence type="predicted"/>
<evidence type="ECO:0000256" key="2">
    <source>
        <dbReference type="SAM" id="SignalP"/>
    </source>
</evidence>
<feature type="signal peptide" evidence="2">
    <location>
        <begin position="1"/>
        <end position="19"/>
    </location>
</feature>
<dbReference type="RefSeq" id="WP_168738811.1">
    <property type="nucleotide sequence ID" value="NZ_JABAHZ010000002.1"/>
</dbReference>
<sequence length="108" mass="11839">MKHFCLSLCLTALSFTTLAQKTVIKWGNEFKLRKGSTDLKVIHAGDTGALMKKSKTIDGLLVQRINVTNGKVVLTSDKSINNSLLSANPDNADDDEADDKEETKEEKS</sequence>
<accession>A0A847SQF0</accession>
<feature type="compositionally biased region" description="Acidic residues" evidence="1">
    <location>
        <begin position="91"/>
        <end position="100"/>
    </location>
</feature>
<reference evidence="3 4" key="1">
    <citation type="submission" date="2020-04" db="EMBL/GenBank/DDBJ databases">
        <authorList>
            <person name="Yin C."/>
        </authorList>
    </citation>
    <scope>NUCLEOTIDE SEQUENCE [LARGE SCALE GENOMIC DNA]</scope>
    <source>
        <strain evidence="3 4">Ak56</strain>
    </source>
</reference>
<evidence type="ECO:0000313" key="3">
    <source>
        <dbReference type="EMBL" id="NLR79519.1"/>
    </source>
</evidence>